<evidence type="ECO:0000313" key="2">
    <source>
        <dbReference type="EMBL" id="MFC0863111.1"/>
    </source>
</evidence>
<dbReference type="EMBL" id="JBHMQT010000023">
    <property type="protein sequence ID" value="MFC0863111.1"/>
    <property type="molecule type" value="Genomic_DNA"/>
</dbReference>
<sequence>MDLEEAAERLYGLAPGEFTAARDALAGETKAAGKTRLAREIGRLRKPTVVAWVVNQLARRHPDDLAGLLDVGERLREAWRRQHADALADLSRRRTRITAGLIRMIRQDAEADGHPLPSAAVAEIERTLDAAVVDEDAAGEVRRGRLVRPLSYSGFAPAPVVRPTPRRNAPAPRPEAEKRRQEDKRRAAVRERERAERERHVGELKHALAEAERTVAEAEQSHAARAAELAEAVRDRDRRAGKVAEFTAELAEARERLTAAEHRVEVAEREEIVASEVSLSARHQANQTRSALEQAEDGNGSR</sequence>
<dbReference type="Proteomes" id="UP001589870">
    <property type="component" value="Unassembled WGS sequence"/>
</dbReference>
<organism evidence="2 3">
    <name type="scientific">Sphaerimonospora cavernae</name>
    <dbReference type="NCBI Taxonomy" id="1740611"/>
    <lineage>
        <taxon>Bacteria</taxon>
        <taxon>Bacillati</taxon>
        <taxon>Actinomycetota</taxon>
        <taxon>Actinomycetes</taxon>
        <taxon>Streptosporangiales</taxon>
        <taxon>Streptosporangiaceae</taxon>
        <taxon>Sphaerimonospora</taxon>
    </lineage>
</organism>
<feature type="compositionally biased region" description="Basic and acidic residues" evidence="1">
    <location>
        <begin position="174"/>
        <end position="204"/>
    </location>
</feature>
<evidence type="ECO:0008006" key="4">
    <source>
        <dbReference type="Google" id="ProtNLM"/>
    </source>
</evidence>
<protein>
    <recommendedName>
        <fullName evidence="4">Transposase</fullName>
    </recommendedName>
</protein>
<gene>
    <name evidence="2" type="ORF">ACFHYQ_12485</name>
</gene>
<reference evidence="2 3" key="1">
    <citation type="submission" date="2024-09" db="EMBL/GenBank/DDBJ databases">
        <authorList>
            <person name="Sun Q."/>
            <person name="Mori K."/>
        </authorList>
    </citation>
    <scope>NUCLEOTIDE SEQUENCE [LARGE SCALE GENOMIC DNA]</scope>
    <source>
        <strain evidence="2 3">TBRC 1851</strain>
    </source>
</reference>
<feature type="compositionally biased region" description="Low complexity" evidence="1">
    <location>
        <begin position="156"/>
        <end position="170"/>
    </location>
</feature>
<evidence type="ECO:0000313" key="3">
    <source>
        <dbReference type="Proteomes" id="UP001589870"/>
    </source>
</evidence>
<evidence type="ECO:0000256" key="1">
    <source>
        <dbReference type="SAM" id="MobiDB-lite"/>
    </source>
</evidence>
<name>A0ABV6U7L2_9ACTN</name>
<proteinExistence type="predicted"/>
<accession>A0ABV6U7L2</accession>
<feature type="compositionally biased region" description="Polar residues" evidence="1">
    <location>
        <begin position="281"/>
        <end position="291"/>
    </location>
</feature>
<dbReference type="RefSeq" id="WP_394301278.1">
    <property type="nucleotide sequence ID" value="NZ_JBHMQT010000023.1"/>
</dbReference>
<feature type="region of interest" description="Disordered" evidence="1">
    <location>
        <begin position="154"/>
        <end position="204"/>
    </location>
</feature>
<keyword evidence="3" id="KW-1185">Reference proteome</keyword>
<feature type="region of interest" description="Disordered" evidence="1">
    <location>
        <begin position="276"/>
        <end position="302"/>
    </location>
</feature>
<comment type="caution">
    <text evidence="2">The sequence shown here is derived from an EMBL/GenBank/DDBJ whole genome shotgun (WGS) entry which is preliminary data.</text>
</comment>